<evidence type="ECO:0000313" key="7">
    <source>
        <dbReference type="Proteomes" id="UP000193719"/>
    </source>
</evidence>
<dbReference type="FunFam" id="3.30.200.20:FF:000042">
    <property type="entry name" value="Aurora kinase A"/>
    <property type="match status" value="1"/>
</dbReference>
<keyword evidence="6" id="KW-0808">Transferase</keyword>
<dbReference type="GO" id="GO:0005524">
    <property type="term" value="F:ATP binding"/>
    <property type="evidence" value="ECO:0007669"/>
    <property type="project" value="UniProtKB-UniRule"/>
</dbReference>
<sequence length="765" mass="87290">MDILSKLLSKKKGKSKKPKKLKEYTIKRVLGIGSYGTVKEAVRNKDDIRCAIKIIKKSKIKKNENLIKRELTILNKINHPHIIKLYDWFETHSKYYLVFELASGGELFNRICEQGKFTERDAAIIISTTISSVAFLHSKGIVHRDIKPENLLFIDEGMDKLVLVDFGISKIIEGPTDLLTTVCGSPGYTAPEILKGKSYSKAVDLWSVGIITYILLSGYSPFYYCKDTNQLYDAIMHGRYTFEDRYWHNISSCAKDFIKALLQVDPEKRITAEEALDHPWLNNLCPKHVKFLKKQNETPKYDKKSNSSKILQINGKQSKEKLNSEPSEKSSASIPKSKSIVSFVDEPKDIQPSSSLSKENTKLNNILNSGYMYNEPKTMTKYTKNDNQLNETSESCLCNSKGEKDESHNHLSIPHLNDYNESISSISDIDDEYIESEAKIQNGSNVNNTGKKSSKSNKPLETKEQDFSSSTNKNVSTRSLPSDKVKKDNKHKNPFGKLADTRHMSLAYLGHKDSSMDILSSVEEIIELPELLPDEYYIANVDDNEFKPQLPFQTKKRRRKHKKSEHEEYCVKEAEEEIDVLNGEVTEVKSREITNISDSACNSSDAIYAKSNNTSLIKKDYGSTSKLSSIVSDIIAKEKEKEIEKEKQKREEEDNIVSATDLKKDNIEQSNNRVNENGVYHYKEESLQTLNSDSTCSCCKSDDEGNNDDDDDDDDDDDNLPNLLQSEEYRTNFIKRRFQKAVRRVHMLNRWKSYSHSTFENASIG</sequence>
<dbReference type="CDD" id="cd05117">
    <property type="entry name" value="STKc_CAMK"/>
    <property type="match status" value="1"/>
</dbReference>
<dbReference type="FunFam" id="1.10.510.10:FF:000571">
    <property type="entry name" value="Maternal embryonic leucine zipper kinase"/>
    <property type="match status" value="1"/>
</dbReference>
<feature type="compositionally biased region" description="Acidic residues" evidence="4">
    <location>
        <begin position="704"/>
        <end position="719"/>
    </location>
</feature>
<dbReference type="SUPFAM" id="SSF56112">
    <property type="entry name" value="Protein kinase-like (PK-like)"/>
    <property type="match status" value="1"/>
</dbReference>
<organism evidence="6 7">
    <name type="scientific">Piromyces finnis</name>
    <dbReference type="NCBI Taxonomy" id="1754191"/>
    <lineage>
        <taxon>Eukaryota</taxon>
        <taxon>Fungi</taxon>
        <taxon>Fungi incertae sedis</taxon>
        <taxon>Chytridiomycota</taxon>
        <taxon>Chytridiomycota incertae sedis</taxon>
        <taxon>Neocallimastigomycetes</taxon>
        <taxon>Neocallimastigales</taxon>
        <taxon>Neocallimastigaceae</taxon>
        <taxon>Piromyces</taxon>
    </lineage>
</organism>
<dbReference type="SMART" id="SM00220">
    <property type="entry name" value="S_TKc"/>
    <property type="match status" value="1"/>
</dbReference>
<dbReference type="InterPro" id="IPR011009">
    <property type="entry name" value="Kinase-like_dom_sf"/>
</dbReference>
<keyword evidence="7" id="KW-1185">Reference proteome</keyword>
<dbReference type="Pfam" id="PF00069">
    <property type="entry name" value="Pkinase"/>
    <property type="match status" value="1"/>
</dbReference>
<reference evidence="6 7" key="2">
    <citation type="submission" date="2016-08" db="EMBL/GenBank/DDBJ databases">
        <title>Pervasive Adenine N6-methylation of Active Genes in Fungi.</title>
        <authorList>
            <consortium name="DOE Joint Genome Institute"/>
            <person name="Mondo S.J."/>
            <person name="Dannebaum R.O."/>
            <person name="Kuo R.C."/>
            <person name="Labutti K."/>
            <person name="Haridas S."/>
            <person name="Kuo A."/>
            <person name="Salamov A."/>
            <person name="Ahrendt S.R."/>
            <person name="Lipzen A."/>
            <person name="Sullivan W."/>
            <person name="Andreopoulos W.B."/>
            <person name="Clum A."/>
            <person name="Lindquist E."/>
            <person name="Daum C."/>
            <person name="Ramamoorthy G.K."/>
            <person name="Gryganskyi A."/>
            <person name="Culley D."/>
            <person name="Magnuson J.K."/>
            <person name="James T.Y."/>
            <person name="O'Malley M.A."/>
            <person name="Stajich J.E."/>
            <person name="Spatafora J.W."/>
            <person name="Visel A."/>
            <person name="Grigoriev I.V."/>
        </authorList>
    </citation>
    <scope>NUCLEOTIDE SEQUENCE [LARGE SCALE GENOMIC DNA]</scope>
    <source>
        <strain evidence="7">finn</strain>
    </source>
</reference>
<evidence type="ECO:0000259" key="5">
    <source>
        <dbReference type="PROSITE" id="PS50011"/>
    </source>
</evidence>
<evidence type="ECO:0000256" key="3">
    <source>
        <dbReference type="PROSITE-ProRule" id="PRU10141"/>
    </source>
</evidence>
<feature type="compositionally biased region" description="Polar residues" evidence="4">
    <location>
        <begin position="467"/>
        <end position="480"/>
    </location>
</feature>
<keyword evidence="6" id="KW-0418">Kinase</keyword>
<dbReference type="STRING" id="1754191.A0A1Y1VEN7"/>
<dbReference type="InterPro" id="IPR008271">
    <property type="entry name" value="Ser/Thr_kinase_AS"/>
</dbReference>
<evidence type="ECO:0000313" key="6">
    <source>
        <dbReference type="EMBL" id="ORX53780.1"/>
    </source>
</evidence>
<feature type="binding site" evidence="3">
    <location>
        <position position="57"/>
    </location>
    <ligand>
        <name>ATP</name>
        <dbReference type="ChEBI" id="CHEBI:30616"/>
    </ligand>
</feature>
<feature type="domain" description="Protein kinase" evidence="5">
    <location>
        <begin position="24"/>
        <end position="281"/>
    </location>
</feature>
<feature type="region of interest" description="Disordered" evidence="4">
    <location>
        <begin position="692"/>
        <end position="724"/>
    </location>
</feature>
<dbReference type="InterPro" id="IPR017441">
    <property type="entry name" value="Protein_kinase_ATP_BS"/>
</dbReference>
<feature type="compositionally biased region" description="Basic and acidic residues" evidence="4">
    <location>
        <begin position="317"/>
        <end position="328"/>
    </location>
</feature>
<keyword evidence="1 3" id="KW-0547">Nucleotide-binding</keyword>
<feature type="compositionally biased region" description="Basic and acidic residues" evidence="4">
    <location>
        <begin position="296"/>
        <end position="305"/>
    </location>
</feature>
<dbReference type="PROSITE" id="PS00107">
    <property type="entry name" value="PROTEIN_KINASE_ATP"/>
    <property type="match status" value="1"/>
</dbReference>
<feature type="compositionally biased region" description="Low complexity" evidence="4">
    <location>
        <begin position="442"/>
        <end position="451"/>
    </location>
</feature>
<dbReference type="PANTHER" id="PTHR24347">
    <property type="entry name" value="SERINE/THREONINE-PROTEIN KINASE"/>
    <property type="match status" value="1"/>
</dbReference>
<protein>
    <submittedName>
        <fullName evidence="6">Pkinase-domain-containing protein</fullName>
    </submittedName>
</protein>
<gene>
    <name evidence="6" type="ORF">BCR36DRAFT_323022</name>
</gene>
<proteinExistence type="predicted"/>
<evidence type="ECO:0000256" key="1">
    <source>
        <dbReference type="ARBA" id="ARBA00022741"/>
    </source>
</evidence>
<dbReference type="Gene3D" id="1.10.510.10">
    <property type="entry name" value="Transferase(Phosphotransferase) domain 1"/>
    <property type="match status" value="1"/>
</dbReference>
<dbReference type="EMBL" id="MCFH01000012">
    <property type="protein sequence ID" value="ORX53780.1"/>
    <property type="molecule type" value="Genomic_DNA"/>
</dbReference>
<dbReference type="GO" id="GO:0004672">
    <property type="term" value="F:protein kinase activity"/>
    <property type="evidence" value="ECO:0007669"/>
    <property type="project" value="InterPro"/>
</dbReference>
<feature type="region of interest" description="Disordered" evidence="4">
    <location>
        <begin position="641"/>
        <end position="677"/>
    </location>
</feature>
<accession>A0A1Y1VEN7</accession>
<feature type="region of interest" description="Disordered" evidence="4">
    <location>
        <begin position="296"/>
        <end position="336"/>
    </location>
</feature>
<dbReference type="AlphaFoldDB" id="A0A1Y1VEN7"/>
<dbReference type="PROSITE" id="PS50011">
    <property type="entry name" value="PROTEIN_KINASE_DOM"/>
    <property type="match status" value="1"/>
</dbReference>
<feature type="region of interest" description="Disordered" evidence="4">
    <location>
        <begin position="440"/>
        <end position="498"/>
    </location>
</feature>
<feature type="compositionally biased region" description="Polar residues" evidence="4">
    <location>
        <begin position="307"/>
        <end position="316"/>
    </location>
</feature>
<comment type="caution">
    <text evidence="6">The sequence shown here is derived from an EMBL/GenBank/DDBJ whole genome shotgun (WGS) entry which is preliminary data.</text>
</comment>
<dbReference type="PROSITE" id="PS00108">
    <property type="entry name" value="PROTEIN_KINASE_ST"/>
    <property type="match status" value="1"/>
</dbReference>
<reference evidence="6 7" key="1">
    <citation type="submission" date="2016-08" db="EMBL/GenBank/DDBJ databases">
        <title>Genomes of anaerobic fungi encode conserved fungal cellulosomes for biomass hydrolysis.</title>
        <authorList>
            <consortium name="DOE Joint Genome Institute"/>
            <person name="Haitjema C.H."/>
            <person name="Gilmore S.P."/>
            <person name="Henske J.K."/>
            <person name="Solomon K.V."/>
            <person name="De Groot R."/>
            <person name="Kuo A."/>
            <person name="Mondo S.J."/>
            <person name="Salamov A.A."/>
            <person name="Labutti K."/>
            <person name="Zhao Z."/>
            <person name="Chiniquy J."/>
            <person name="Barry K."/>
            <person name="Brewer H.M."/>
            <person name="Purvine S.O."/>
            <person name="Wright A.T."/>
            <person name="Boxma B."/>
            <person name="Van Alen T."/>
            <person name="Hackstein J.H."/>
            <person name="Baker S.E."/>
            <person name="Grigoriev I.V."/>
            <person name="O'Malley M.A."/>
        </authorList>
    </citation>
    <scope>NUCLEOTIDE SEQUENCE [LARGE SCALE GENOMIC DNA]</scope>
    <source>
        <strain evidence="7">finn</strain>
    </source>
</reference>
<dbReference type="InterPro" id="IPR000719">
    <property type="entry name" value="Prot_kinase_dom"/>
</dbReference>
<evidence type="ECO:0000256" key="2">
    <source>
        <dbReference type="ARBA" id="ARBA00022840"/>
    </source>
</evidence>
<dbReference type="OrthoDB" id="2154111at2759"/>
<feature type="compositionally biased region" description="Basic and acidic residues" evidence="4">
    <location>
        <begin position="641"/>
        <end position="652"/>
    </location>
</feature>
<evidence type="ECO:0000256" key="4">
    <source>
        <dbReference type="SAM" id="MobiDB-lite"/>
    </source>
</evidence>
<keyword evidence="2 3" id="KW-0067">ATP-binding</keyword>
<dbReference type="Proteomes" id="UP000193719">
    <property type="component" value="Unassembled WGS sequence"/>
</dbReference>
<name>A0A1Y1VEN7_9FUNG</name>